<dbReference type="InterPro" id="IPR011009">
    <property type="entry name" value="Kinase-like_dom_sf"/>
</dbReference>
<evidence type="ECO:0000256" key="6">
    <source>
        <dbReference type="PROSITE-ProRule" id="PRU00146"/>
    </source>
</evidence>
<dbReference type="SUPFAM" id="SSF57903">
    <property type="entry name" value="FYVE/PHD zinc finger"/>
    <property type="match status" value="1"/>
</dbReference>
<accession>A0A5N6ZC66</accession>
<keyword evidence="10" id="KW-1185">Reference proteome</keyword>
<dbReference type="PROSITE" id="PS50016">
    <property type="entry name" value="ZF_PHD_2"/>
    <property type="match status" value="1"/>
</dbReference>
<feature type="compositionally biased region" description="Basic residues" evidence="7">
    <location>
        <begin position="413"/>
        <end position="424"/>
    </location>
</feature>
<name>A0A5N6ZC66_9EURO</name>
<reference evidence="10" key="1">
    <citation type="submission" date="2019-04" db="EMBL/GenBank/DDBJ databases">
        <title>Friends and foes A comparative genomics studyof 23 Aspergillus species from section Flavi.</title>
        <authorList>
            <consortium name="DOE Joint Genome Institute"/>
            <person name="Kjaerbolling I."/>
            <person name="Vesth T."/>
            <person name="Frisvad J.C."/>
            <person name="Nybo J.L."/>
            <person name="Theobald S."/>
            <person name="Kildgaard S."/>
            <person name="Isbrandt T."/>
            <person name="Kuo A."/>
            <person name="Sato A."/>
            <person name="Lyhne E.K."/>
            <person name="Kogle M.E."/>
            <person name="Wiebenga A."/>
            <person name="Kun R.S."/>
            <person name="Lubbers R.J."/>
            <person name="Makela M.R."/>
            <person name="Barry K."/>
            <person name="Chovatia M."/>
            <person name="Clum A."/>
            <person name="Daum C."/>
            <person name="Haridas S."/>
            <person name="He G."/>
            <person name="LaButti K."/>
            <person name="Lipzen A."/>
            <person name="Mondo S."/>
            <person name="Riley R."/>
            <person name="Salamov A."/>
            <person name="Simmons B.A."/>
            <person name="Magnuson J.K."/>
            <person name="Henrissat B."/>
            <person name="Mortensen U.H."/>
            <person name="Larsen T.O."/>
            <person name="Devries R.P."/>
            <person name="Grigoriev I.V."/>
            <person name="Machida M."/>
            <person name="Baker S.E."/>
            <person name="Andersen M.R."/>
        </authorList>
    </citation>
    <scope>NUCLEOTIDE SEQUENCE [LARGE SCALE GENOMIC DNA]</scope>
    <source>
        <strain evidence="10">CBS 553.77</strain>
    </source>
</reference>
<dbReference type="InterPro" id="IPR037869">
    <property type="entry name" value="Spp1/CFP1"/>
</dbReference>
<evidence type="ECO:0000256" key="7">
    <source>
        <dbReference type="SAM" id="MobiDB-lite"/>
    </source>
</evidence>
<feature type="compositionally biased region" description="Polar residues" evidence="7">
    <location>
        <begin position="316"/>
        <end position="325"/>
    </location>
</feature>
<dbReference type="PRINTS" id="PR00624">
    <property type="entry name" value="HISTONEH5"/>
</dbReference>
<dbReference type="GO" id="GO:0048188">
    <property type="term" value="C:Set1C/COMPASS complex"/>
    <property type="evidence" value="ECO:0007669"/>
    <property type="project" value="InterPro"/>
</dbReference>
<organism evidence="9 10">
    <name type="scientific">Aspergillus coremiiformis</name>
    <dbReference type="NCBI Taxonomy" id="138285"/>
    <lineage>
        <taxon>Eukaryota</taxon>
        <taxon>Fungi</taxon>
        <taxon>Dikarya</taxon>
        <taxon>Ascomycota</taxon>
        <taxon>Pezizomycotina</taxon>
        <taxon>Eurotiomycetes</taxon>
        <taxon>Eurotiomycetidae</taxon>
        <taxon>Eurotiales</taxon>
        <taxon>Aspergillaceae</taxon>
        <taxon>Aspergillus</taxon>
        <taxon>Aspergillus subgen. Circumdati</taxon>
    </lineage>
</organism>
<dbReference type="SUPFAM" id="SSF56112">
    <property type="entry name" value="Protein kinase-like (PK-like)"/>
    <property type="match status" value="1"/>
</dbReference>
<dbReference type="InterPro" id="IPR019786">
    <property type="entry name" value="Zinc_finger_PHD-type_CS"/>
</dbReference>
<keyword evidence="4" id="KW-0862">Zinc</keyword>
<dbReference type="AlphaFoldDB" id="A0A5N6ZC66"/>
<dbReference type="Gene3D" id="3.30.40.10">
    <property type="entry name" value="Zinc/RING finger domain, C3HC4 (zinc finger)"/>
    <property type="match status" value="1"/>
</dbReference>
<evidence type="ECO:0000256" key="1">
    <source>
        <dbReference type="ARBA" id="ARBA00004123"/>
    </source>
</evidence>
<dbReference type="GO" id="GO:0045893">
    <property type="term" value="P:positive regulation of DNA-templated transcription"/>
    <property type="evidence" value="ECO:0007669"/>
    <property type="project" value="TreeGrafter"/>
</dbReference>
<feature type="compositionally biased region" description="Basic residues" evidence="7">
    <location>
        <begin position="470"/>
        <end position="481"/>
    </location>
</feature>
<sequence>MAGGPVKSAGVSQGNASNGNDTTAINPYETNPENIQQDDPFLKQSPHYGRYSPRDDDFKPRYDHWWQSDPDAISYWEQIVRDTWTPENSLNLPDGRQAYAAGGIIIRVDNDDVVEATAEKYSCANANELSASRKAEDVLRTLNVTVPVIHFCGTIDAKNVTVESRTPGVSLEVAWRYLSAEKIDKFKQECCRILEHLGSIDPAPDSPSYVCSGLNSQLPPEIQETERGILFQEKGENETLCLVHNNMTPSNIIVNDDRVVGIIGWRHSGFFGFERTGTIHRQFRMPGSSSLGAAGAKIEDTHVWVDLYENLSGTKAGSELETSQDMRGPHVKTEPSSMTLDKVPASEETDNKSILSQIDGANMLGEHPTPKKIADLKHGRGSRASSSDRSSPANSVKPSSSGRKSTPSGGKKGTAKKSTGKKRKITEEDAESADGHQSNTPSSRTSKTPGAKKQGSASVAGSPAPESKKKSAKAKKGRKKAAAREEGNDDQEVSTDENELFCICRKPDNHTWMIACDGGCEDWFHGKCVNIDPKDADLIDKYICPNCKEQGKGWTTWKPMCRVPACRKPARFNNNNPSKYCSDEHGREFMRLKTQHLNMSPDPDNKKMEDLGSRGGVLTAGDLKAVVMDVSSAAVFRKLGERIVSPPPDDLDTDPKAKDKKKLGLDVAPNDLTYSSNEASKLEELRKRRDDLLHRKDMLNARSTFLNLIRQRSKSVLERLKQTEPKGGWKDICGFDSRLAWSDEEFDEWRLSEVGAKTLEDGTPEALASSYPETTDAEGDIVMNGVKPEEDETSSLTRGVCTKKRCERHKQWVKVQQQEILFEEDTVSQDLSKCEKEAQNVVERAVLRMWAEKENAQVGGQ</sequence>
<dbReference type="EMBL" id="ML739057">
    <property type="protein sequence ID" value="KAE8355195.1"/>
    <property type="molecule type" value="Genomic_DNA"/>
</dbReference>
<dbReference type="GO" id="GO:0000786">
    <property type="term" value="C:nucleosome"/>
    <property type="evidence" value="ECO:0007669"/>
    <property type="project" value="InterPro"/>
</dbReference>
<evidence type="ECO:0000259" key="8">
    <source>
        <dbReference type="PROSITE" id="PS50016"/>
    </source>
</evidence>
<gene>
    <name evidence="9" type="ORF">BDV28DRAFT_55879</name>
</gene>
<protein>
    <recommendedName>
        <fullName evidence="8">PHD-type domain-containing protein</fullName>
    </recommendedName>
</protein>
<dbReference type="PANTHER" id="PTHR46174">
    <property type="entry name" value="CXXC-TYPE ZINC FINGER PROTEIN 1"/>
    <property type="match status" value="1"/>
</dbReference>
<keyword evidence="3 6" id="KW-0863">Zinc-finger</keyword>
<evidence type="ECO:0000256" key="2">
    <source>
        <dbReference type="ARBA" id="ARBA00022723"/>
    </source>
</evidence>
<comment type="subcellular location">
    <subcellularLocation>
        <location evidence="1">Nucleus</location>
    </subcellularLocation>
</comment>
<dbReference type="GO" id="GO:0008270">
    <property type="term" value="F:zinc ion binding"/>
    <property type="evidence" value="ECO:0007669"/>
    <property type="project" value="UniProtKB-KW"/>
</dbReference>
<feature type="compositionally biased region" description="Low complexity" evidence="7">
    <location>
        <begin position="382"/>
        <end position="409"/>
    </location>
</feature>
<keyword evidence="5" id="KW-0539">Nucleus</keyword>
<feature type="compositionally biased region" description="Basic and acidic residues" evidence="7">
    <location>
        <begin position="368"/>
        <end position="378"/>
    </location>
</feature>
<keyword evidence="2" id="KW-0479">Metal-binding</keyword>
<evidence type="ECO:0000313" key="10">
    <source>
        <dbReference type="Proteomes" id="UP000327118"/>
    </source>
</evidence>
<dbReference type="OrthoDB" id="436852at2759"/>
<evidence type="ECO:0000256" key="5">
    <source>
        <dbReference type="ARBA" id="ARBA00023242"/>
    </source>
</evidence>
<dbReference type="Proteomes" id="UP000327118">
    <property type="component" value="Unassembled WGS sequence"/>
</dbReference>
<dbReference type="InterPro" id="IPR005819">
    <property type="entry name" value="H1/H5"/>
</dbReference>
<feature type="region of interest" description="Disordered" evidence="7">
    <location>
        <begin position="1"/>
        <end position="55"/>
    </location>
</feature>
<dbReference type="InterPro" id="IPR013083">
    <property type="entry name" value="Znf_RING/FYVE/PHD"/>
</dbReference>
<feature type="region of interest" description="Disordered" evidence="7">
    <location>
        <begin position="316"/>
        <end position="492"/>
    </location>
</feature>
<dbReference type="GO" id="GO:0003677">
    <property type="term" value="F:DNA binding"/>
    <property type="evidence" value="ECO:0007669"/>
    <property type="project" value="InterPro"/>
</dbReference>
<evidence type="ECO:0000256" key="4">
    <source>
        <dbReference type="ARBA" id="ARBA00022833"/>
    </source>
</evidence>
<feature type="domain" description="PHD-type" evidence="8">
    <location>
        <begin position="499"/>
        <end position="550"/>
    </location>
</feature>
<dbReference type="InterPro" id="IPR011011">
    <property type="entry name" value="Znf_FYVE_PHD"/>
</dbReference>
<dbReference type="InterPro" id="IPR001965">
    <property type="entry name" value="Znf_PHD"/>
</dbReference>
<dbReference type="Pfam" id="PF00628">
    <property type="entry name" value="PHD"/>
    <property type="match status" value="1"/>
</dbReference>
<dbReference type="GO" id="GO:0030527">
    <property type="term" value="F:structural constituent of chromatin"/>
    <property type="evidence" value="ECO:0007669"/>
    <property type="project" value="InterPro"/>
</dbReference>
<dbReference type="SMART" id="SM00249">
    <property type="entry name" value="PHD"/>
    <property type="match status" value="1"/>
</dbReference>
<dbReference type="Gene3D" id="3.90.1200.10">
    <property type="match status" value="1"/>
</dbReference>
<dbReference type="PANTHER" id="PTHR46174:SF1">
    <property type="entry name" value="CXXC-TYPE ZINC FINGER PROTEIN 1"/>
    <property type="match status" value="1"/>
</dbReference>
<evidence type="ECO:0000256" key="3">
    <source>
        <dbReference type="ARBA" id="ARBA00022771"/>
    </source>
</evidence>
<evidence type="ECO:0000313" key="9">
    <source>
        <dbReference type="EMBL" id="KAE8355195.1"/>
    </source>
</evidence>
<dbReference type="PROSITE" id="PS01359">
    <property type="entry name" value="ZF_PHD_1"/>
    <property type="match status" value="1"/>
</dbReference>
<dbReference type="GO" id="GO:0006334">
    <property type="term" value="P:nucleosome assembly"/>
    <property type="evidence" value="ECO:0007669"/>
    <property type="project" value="InterPro"/>
</dbReference>
<feature type="compositionally biased region" description="Polar residues" evidence="7">
    <location>
        <begin position="435"/>
        <end position="448"/>
    </location>
</feature>
<feature type="compositionally biased region" description="Polar residues" evidence="7">
    <location>
        <begin position="10"/>
        <end position="37"/>
    </location>
</feature>
<dbReference type="InterPro" id="IPR019787">
    <property type="entry name" value="Znf_PHD-finger"/>
</dbReference>
<proteinExistence type="predicted"/>